<organism evidence="8 9">
    <name type="scientific">Desulfonema magnum</name>
    <dbReference type="NCBI Taxonomy" id="45655"/>
    <lineage>
        <taxon>Bacteria</taxon>
        <taxon>Pseudomonadati</taxon>
        <taxon>Thermodesulfobacteriota</taxon>
        <taxon>Desulfobacteria</taxon>
        <taxon>Desulfobacterales</taxon>
        <taxon>Desulfococcaceae</taxon>
        <taxon>Desulfonema</taxon>
    </lineage>
</organism>
<dbReference type="PANTHER" id="PTHR11819:SF77">
    <property type="entry name" value="SODIUM_GLUCOSE COTRANSPORT PROTEIN"/>
    <property type="match status" value="1"/>
</dbReference>
<feature type="transmembrane region" description="Helical" evidence="7">
    <location>
        <begin position="278"/>
        <end position="306"/>
    </location>
</feature>
<evidence type="ECO:0000313" key="9">
    <source>
        <dbReference type="Proteomes" id="UP000663722"/>
    </source>
</evidence>
<evidence type="ECO:0000313" key="8">
    <source>
        <dbReference type="EMBL" id="QTA90876.1"/>
    </source>
</evidence>
<keyword evidence="5 7" id="KW-0472">Membrane</keyword>
<dbReference type="KEGG" id="dmm:dnm_069380"/>
<dbReference type="EMBL" id="CP061800">
    <property type="protein sequence ID" value="QTA90876.1"/>
    <property type="molecule type" value="Genomic_DNA"/>
</dbReference>
<evidence type="ECO:0000256" key="2">
    <source>
        <dbReference type="ARBA" id="ARBA00006434"/>
    </source>
</evidence>
<accession>A0A975BSL3</accession>
<dbReference type="Proteomes" id="UP000663722">
    <property type="component" value="Chromosome"/>
</dbReference>
<dbReference type="PANTHER" id="PTHR11819">
    <property type="entry name" value="SOLUTE CARRIER FAMILY 5"/>
    <property type="match status" value="1"/>
</dbReference>
<protein>
    <submittedName>
        <fullName evidence="8">Na+/solute symporter</fullName>
    </submittedName>
</protein>
<feature type="transmembrane region" description="Helical" evidence="7">
    <location>
        <begin position="465"/>
        <end position="484"/>
    </location>
</feature>
<feature type="transmembrane region" description="Helical" evidence="7">
    <location>
        <begin position="129"/>
        <end position="151"/>
    </location>
</feature>
<comment type="similarity">
    <text evidence="2 6">Belongs to the sodium:solute symporter (SSF) (TC 2.A.21) family.</text>
</comment>
<feature type="transmembrane region" description="Helical" evidence="7">
    <location>
        <begin position="427"/>
        <end position="445"/>
    </location>
</feature>
<dbReference type="RefSeq" id="WP_207678881.1">
    <property type="nucleotide sequence ID" value="NZ_CP061800.1"/>
</dbReference>
<dbReference type="PROSITE" id="PS50283">
    <property type="entry name" value="NA_SOLUT_SYMP_3"/>
    <property type="match status" value="1"/>
</dbReference>
<dbReference type="InterPro" id="IPR038377">
    <property type="entry name" value="Na/Glc_symporter_sf"/>
</dbReference>
<dbReference type="Pfam" id="PF00474">
    <property type="entry name" value="SSF"/>
    <property type="match status" value="1"/>
</dbReference>
<dbReference type="GO" id="GO:0005412">
    <property type="term" value="F:D-glucose:sodium symporter activity"/>
    <property type="evidence" value="ECO:0007669"/>
    <property type="project" value="TreeGrafter"/>
</dbReference>
<sequence length="575" mass="64135">MELPILDWIIIIAYLIFSITVGIYFSKRALKSVDEYFVSGRVLPWWLAGMSMVASAFAIDTPLGITGLVAKDGIPGVWYAWSFVLGGAGALGAFIFAPLLRRSQIITTAELIELRYDGKPAAFLRGFKGVYFGIFANAITLGWIIKAVWTVSEVVVPGFDPDLLLFAILLFTLIYTAMSGLWGIAATDFLQFIIGSAGSIVLAVFVWNHIGGMENLIAGITERYGAASAEERLSFFPSTGSPFFVTFIVFISLKWWGNPPPAITQRIISAKDERHASFSTIMFAVIAFGFNYWPMIFVSLASLVLYPDIKMPEAGYVMLIVKLLPSGFLGLMLASLMAAFMSTVDTHINFGASYMVNDIYRRFIMKEASEKHYVRASQISTILMLILAVIIAYNLDSVSDAWYYMSMLTAGYGIVIVVRWFWWRVNAWAEIAALAASGIGSTMLSPKFGKAVGYWDDIPHLEWQYRFLIVMAVCTVSWLVVCFLTKPTSEEHLRNFCAKVKPFPTFWGPVHENYPDLEWNPHIKRCCIHWVLGAATVYCFCFGVGNLMFLDFLSGGLLIFAAVLMGIAIFVTWKK</sequence>
<keyword evidence="4 7" id="KW-1133">Transmembrane helix</keyword>
<evidence type="ECO:0000256" key="1">
    <source>
        <dbReference type="ARBA" id="ARBA00004141"/>
    </source>
</evidence>
<feature type="transmembrane region" description="Helical" evidence="7">
    <location>
        <begin position="401"/>
        <end position="422"/>
    </location>
</feature>
<feature type="transmembrane region" description="Helical" evidence="7">
    <location>
        <begin position="79"/>
        <end position="100"/>
    </location>
</feature>
<dbReference type="Gene3D" id="1.20.1730.10">
    <property type="entry name" value="Sodium/glucose cotransporter"/>
    <property type="match status" value="1"/>
</dbReference>
<evidence type="ECO:0000256" key="6">
    <source>
        <dbReference type="RuleBase" id="RU362091"/>
    </source>
</evidence>
<evidence type="ECO:0000256" key="4">
    <source>
        <dbReference type="ARBA" id="ARBA00022989"/>
    </source>
</evidence>
<feature type="transmembrane region" description="Helical" evidence="7">
    <location>
        <begin position="189"/>
        <end position="207"/>
    </location>
</feature>
<dbReference type="GO" id="GO:0005886">
    <property type="term" value="C:plasma membrane"/>
    <property type="evidence" value="ECO:0007669"/>
    <property type="project" value="TreeGrafter"/>
</dbReference>
<feature type="transmembrane region" description="Helical" evidence="7">
    <location>
        <begin position="555"/>
        <end position="573"/>
    </location>
</feature>
<dbReference type="CDD" id="cd11477">
    <property type="entry name" value="SLC5sbd_u1"/>
    <property type="match status" value="1"/>
</dbReference>
<feature type="transmembrane region" description="Helical" evidence="7">
    <location>
        <begin position="38"/>
        <end position="59"/>
    </location>
</feature>
<feature type="transmembrane region" description="Helical" evidence="7">
    <location>
        <begin position="163"/>
        <end position="182"/>
    </location>
</feature>
<dbReference type="InterPro" id="IPR001734">
    <property type="entry name" value="Na/solute_symporter"/>
</dbReference>
<feature type="transmembrane region" description="Helical" evidence="7">
    <location>
        <begin position="527"/>
        <end position="549"/>
    </location>
</feature>
<name>A0A975BSL3_9BACT</name>
<gene>
    <name evidence="8" type="ORF">dnm_069380</name>
</gene>
<dbReference type="AlphaFoldDB" id="A0A975BSL3"/>
<proteinExistence type="inferred from homology"/>
<evidence type="ECO:0000256" key="7">
    <source>
        <dbReference type="SAM" id="Phobius"/>
    </source>
</evidence>
<comment type="subcellular location">
    <subcellularLocation>
        <location evidence="1">Membrane</location>
        <topology evidence="1">Multi-pass membrane protein</topology>
    </subcellularLocation>
</comment>
<reference evidence="8" key="1">
    <citation type="journal article" date="2021" name="Microb. Physiol.">
        <title>Proteogenomic Insights into the Physiology of Marine, Sulfate-Reducing, Filamentous Desulfonema limicola and Desulfonema magnum.</title>
        <authorList>
            <person name="Schnaars V."/>
            <person name="Wohlbrand L."/>
            <person name="Scheve S."/>
            <person name="Hinrichs C."/>
            <person name="Reinhardt R."/>
            <person name="Rabus R."/>
        </authorList>
    </citation>
    <scope>NUCLEOTIDE SEQUENCE</scope>
    <source>
        <strain evidence="8">4be13</strain>
    </source>
</reference>
<feature type="transmembrane region" description="Helical" evidence="7">
    <location>
        <begin position="373"/>
        <end position="395"/>
    </location>
</feature>
<feature type="transmembrane region" description="Helical" evidence="7">
    <location>
        <begin position="6"/>
        <end position="26"/>
    </location>
</feature>
<feature type="transmembrane region" description="Helical" evidence="7">
    <location>
        <begin position="240"/>
        <end position="257"/>
    </location>
</feature>
<evidence type="ECO:0000256" key="3">
    <source>
        <dbReference type="ARBA" id="ARBA00022692"/>
    </source>
</evidence>
<keyword evidence="3 7" id="KW-0812">Transmembrane</keyword>
<feature type="transmembrane region" description="Helical" evidence="7">
    <location>
        <begin position="326"/>
        <end position="352"/>
    </location>
</feature>
<keyword evidence="9" id="KW-1185">Reference proteome</keyword>
<evidence type="ECO:0000256" key="5">
    <source>
        <dbReference type="ARBA" id="ARBA00023136"/>
    </source>
</evidence>